<evidence type="ECO:0000313" key="2">
    <source>
        <dbReference type="EMBL" id="MBD3870909.1"/>
    </source>
</evidence>
<comment type="similarity">
    <text evidence="1">Belongs to the UPF0047 family.</text>
</comment>
<evidence type="ECO:0000256" key="1">
    <source>
        <dbReference type="ARBA" id="ARBA00005534"/>
    </source>
</evidence>
<dbReference type="PANTHER" id="PTHR30615:SF8">
    <property type="entry name" value="UPF0047 PROTEIN C4A8.02C"/>
    <property type="match status" value="1"/>
</dbReference>
<dbReference type="NCBIfam" id="TIGR00149">
    <property type="entry name" value="TIGR00149_YjbQ"/>
    <property type="match status" value="1"/>
</dbReference>
<accession>A0A8J6Y791</accession>
<dbReference type="PANTHER" id="PTHR30615">
    <property type="entry name" value="UNCHARACTERIZED PROTEIN YJBQ-RELATED"/>
    <property type="match status" value="1"/>
</dbReference>
<dbReference type="PROSITE" id="PS01314">
    <property type="entry name" value="UPF0047"/>
    <property type="match status" value="1"/>
</dbReference>
<dbReference type="AlphaFoldDB" id="A0A8J6Y791"/>
<gene>
    <name evidence="2" type="ORF">IFJ97_06065</name>
</gene>
<reference evidence="2 3" key="1">
    <citation type="submission" date="2020-08" db="EMBL/GenBank/DDBJ databases">
        <title>Acidobacteriota in marine sediments use diverse sulfur dissimilation pathways.</title>
        <authorList>
            <person name="Wasmund K."/>
        </authorList>
    </citation>
    <scope>NUCLEOTIDE SEQUENCE [LARGE SCALE GENOMIC DNA]</scope>
    <source>
        <strain evidence="2">MAG AM3-A</strain>
    </source>
</reference>
<dbReference type="InterPro" id="IPR001602">
    <property type="entry name" value="UPF0047_YjbQ-like"/>
</dbReference>
<dbReference type="Proteomes" id="UP000598633">
    <property type="component" value="Unassembled WGS sequence"/>
</dbReference>
<sequence length="126" mass="13881">MNQFEVRTESHRQMVDVTRQVAAAIEGAGEGICHVYVPHTTAAVVINEHADPDVARDLIAAYEAMVPDVHFAHAEGNSDAHLMTTLLGSSVTVPVEDGRLRLGTWQGIFFVELDGPRSRKVWVKVY</sequence>
<dbReference type="InterPro" id="IPR035917">
    <property type="entry name" value="YjbQ-like_sf"/>
</dbReference>
<dbReference type="Pfam" id="PF01894">
    <property type="entry name" value="YjbQ"/>
    <property type="match status" value="1"/>
</dbReference>
<dbReference type="PIRSF" id="PIRSF004681">
    <property type="entry name" value="UCP004681"/>
    <property type="match status" value="1"/>
</dbReference>
<organism evidence="2 3">
    <name type="scientific">Candidatus Sulfomarinibacter kjeldsenii</name>
    <dbReference type="NCBI Taxonomy" id="2885994"/>
    <lineage>
        <taxon>Bacteria</taxon>
        <taxon>Pseudomonadati</taxon>
        <taxon>Acidobacteriota</taxon>
        <taxon>Thermoanaerobaculia</taxon>
        <taxon>Thermoanaerobaculales</taxon>
        <taxon>Candidatus Sulfomarinibacteraceae</taxon>
        <taxon>Candidatus Sulfomarinibacter</taxon>
    </lineage>
</organism>
<comment type="caution">
    <text evidence="2">The sequence shown here is derived from an EMBL/GenBank/DDBJ whole genome shotgun (WGS) entry which is preliminary data.</text>
</comment>
<proteinExistence type="inferred from homology"/>
<dbReference type="SUPFAM" id="SSF111038">
    <property type="entry name" value="YjbQ-like"/>
    <property type="match status" value="1"/>
</dbReference>
<evidence type="ECO:0000313" key="3">
    <source>
        <dbReference type="Proteomes" id="UP000598633"/>
    </source>
</evidence>
<dbReference type="EMBL" id="JACXWA010000103">
    <property type="protein sequence ID" value="MBD3870909.1"/>
    <property type="molecule type" value="Genomic_DNA"/>
</dbReference>
<dbReference type="Gene3D" id="2.60.120.460">
    <property type="entry name" value="YjbQ-like"/>
    <property type="match status" value="1"/>
</dbReference>
<protein>
    <submittedName>
        <fullName evidence="2">YjbQ family protein</fullName>
    </submittedName>
</protein>
<name>A0A8J6Y791_9BACT</name>